<dbReference type="AlphaFoldDB" id="A0A7C5L4D8"/>
<name>A0A7C5L4D8_AQUAO</name>
<gene>
    <name evidence="1" type="ORF">ENJ61_02150</name>
</gene>
<dbReference type="Proteomes" id="UP000885792">
    <property type="component" value="Unassembled WGS sequence"/>
</dbReference>
<organism evidence="1">
    <name type="scientific">Aquifex aeolicus</name>
    <dbReference type="NCBI Taxonomy" id="63363"/>
    <lineage>
        <taxon>Bacteria</taxon>
        <taxon>Pseudomonadati</taxon>
        <taxon>Aquificota</taxon>
        <taxon>Aquificia</taxon>
        <taxon>Aquificales</taxon>
        <taxon>Aquificaceae</taxon>
        <taxon>Aquifex</taxon>
    </lineage>
</organism>
<reference evidence="1" key="1">
    <citation type="journal article" date="2020" name="mSystems">
        <title>Genome- and Community-Level Interaction Insights into Carbon Utilization and Element Cycling Functions of Hydrothermarchaeota in Hydrothermal Sediment.</title>
        <authorList>
            <person name="Zhou Z."/>
            <person name="Liu Y."/>
            <person name="Xu W."/>
            <person name="Pan J."/>
            <person name="Luo Z.H."/>
            <person name="Li M."/>
        </authorList>
    </citation>
    <scope>NUCLEOTIDE SEQUENCE [LARGE SCALE GENOMIC DNA]</scope>
    <source>
        <strain evidence="1">HyVt-501</strain>
    </source>
</reference>
<dbReference type="EMBL" id="DRNB01000073">
    <property type="protein sequence ID" value="HHJ63685.1"/>
    <property type="molecule type" value="Genomic_DNA"/>
</dbReference>
<accession>A0A7C5L4D8</accession>
<comment type="caution">
    <text evidence="1">The sequence shown here is derived from an EMBL/GenBank/DDBJ whole genome shotgun (WGS) entry which is preliminary data.</text>
</comment>
<protein>
    <submittedName>
        <fullName evidence="1">Uncharacterized protein</fullName>
    </submittedName>
</protein>
<evidence type="ECO:0000313" key="1">
    <source>
        <dbReference type="EMBL" id="HHJ63685.1"/>
    </source>
</evidence>
<sequence>MRLMEIMSAIFALALILFTAHTYLGEKSVEAHLREGKPVICRGAVLREARLLEIGGETYVEEGDLMFHIDECEKLSEEEN</sequence>
<proteinExistence type="predicted"/>